<accession>A0A0G4GSV2</accession>
<sequence length="108" mass="12084">MAAPDMLLASLLSGNRRIFTPGQDPAMPLFNDYAQSWFNFQRHKESARDVRRRHLQGVLIIGAGAQLAGQMAGAISAGQGSKWDSRRIRLQHWSAHSSPRMEPHHKVV</sequence>
<dbReference type="VEuPathDB" id="CryptoDB:Vbra_18668"/>
<organism evidence="1 2">
    <name type="scientific">Vitrella brassicaformis (strain CCMP3155)</name>
    <dbReference type="NCBI Taxonomy" id="1169540"/>
    <lineage>
        <taxon>Eukaryota</taxon>
        <taxon>Sar</taxon>
        <taxon>Alveolata</taxon>
        <taxon>Colpodellida</taxon>
        <taxon>Vitrellaceae</taxon>
        <taxon>Vitrella</taxon>
    </lineage>
</organism>
<name>A0A0G4GSV2_VITBC</name>
<reference evidence="1 2" key="1">
    <citation type="submission" date="2014-11" db="EMBL/GenBank/DDBJ databases">
        <authorList>
            <person name="Zhu J."/>
            <person name="Qi W."/>
            <person name="Song R."/>
        </authorList>
    </citation>
    <scope>NUCLEOTIDE SEQUENCE [LARGE SCALE GENOMIC DNA]</scope>
</reference>
<dbReference type="InParanoid" id="A0A0G4GSV2"/>
<keyword evidence="2" id="KW-1185">Reference proteome</keyword>
<gene>
    <name evidence="1" type="ORF">Vbra_18668</name>
</gene>
<dbReference type="Proteomes" id="UP000041254">
    <property type="component" value="Unassembled WGS sequence"/>
</dbReference>
<evidence type="ECO:0000313" key="2">
    <source>
        <dbReference type="Proteomes" id="UP000041254"/>
    </source>
</evidence>
<dbReference type="EMBL" id="CDMY01000791">
    <property type="protein sequence ID" value="CEM33779.1"/>
    <property type="molecule type" value="Genomic_DNA"/>
</dbReference>
<dbReference type="AlphaFoldDB" id="A0A0G4GSV2"/>
<proteinExistence type="predicted"/>
<protein>
    <submittedName>
        <fullName evidence="1">Uncharacterized protein</fullName>
    </submittedName>
</protein>
<evidence type="ECO:0000313" key="1">
    <source>
        <dbReference type="EMBL" id="CEM33779.1"/>
    </source>
</evidence>